<proteinExistence type="inferred from homology"/>
<dbReference type="EMBL" id="AP012220">
    <property type="protein sequence ID" value="BAO42495.1"/>
    <property type="molecule type" value="Genomic_DNA"/>
</dbReference>
<dbReference type="AlphaFoldDB" id="W0TGK6"/>
<gene>
    <name evidence="3" type="ORF">KLMA_80184</name>
</gene>
<dbReference type="Gene3D" id="3.40.1280.10">
    <property type="match status" value="2"/>
</dbReference>
<dbReference type="CDD" id="cd18086">
    <property type="entry name" value="HsC9orf114-like"/>
    <property type="match status" value="1"/>
</dbReference>
<dbReference type="GO" id="GO:0032259">
    <property type="term" value="P:methylation"/>
    <property type="evidence" value="ECO:0007669"/>
    <property type="project" value="UniProtKB-ARBA"/>
</dbReference>
<dbReference type="OrthoDB" id="361029at2759"/>
<feature type="compositionally biased region" description="Basic and acidic residues" evidence="2">
    <location>
        <begin position="175"/>
        <end position="219"/>
    </location>
</feature>
<protein>
    <submittedName>
        <fullName evidence="3">Uncharacterized protein YMR310C</fullName>
    </submittedName>
</protein>
<dbReference type="InterPro" id="IPR003750">
    <property type="entry name" value="Put_MeTrfase-C9orf114-like"/>
</dbReference>
<evidence type="ECO:0000256" key="1">
    <source>
        <dbReference type="ARBA" id="ARBA00009841"/>
    </source>
</evidence>
<dbReference type="PANTHER" id="PTHR12150">
    <property type="entry name" value="CLASS IV SAM-BINDING METHYLTRANSFERASE-RELATED"/>
    <property type="match status" value="1"/>
</dbReference>
<accession>W0TGK6</accession>
<dbReference type="Proteomes" id="UP000065495">
    <property type="component" value="Chromosome 8"/>
</dbReference>
<evidence type="ECO:0000313" key="4">
    <source>
        <dbReference type="Proteomes" id="UP000065495"/>
    </source>
</evidence>
<feature type="region of interest" description="Disordered" evidence="2">
    <location>
        <begin position="73"/>
        <end position="106"/>
    </location>
</feature>
<dbReference type="InterPro" id="IPR029028">
    <property type="entry name" value="Alpha/beta_knot_MTases"/>
</dbReference>
<dbReference type="PANTHER" id="PTHR12150:SF13">
    <property type="entry name" value="METHYLTRANSFERASE C9ORF114-RELATED"/>
    <property type="match status" value="1"/>
</dbReference>
<dbReference type="SUPFAM" id="SSF75217">
    <property type="entry name" value="alpha/beta knot"/>
    <property type="match status" value="1"/>
</dbReference>
<name>W0TGK6_KLUMD</name>
<dbReference type="KEGG" id="kmx:KLMA_80184"/>
<reference evidence="3 4" key="1">
    <citation type="journal article" date="2015" name="Biotechnol. Biofuels">
        <title>Genetic basis of the highly efficient yeast Kluyveromyces marxianus: complete genome sequence and transcriptome analyses.</title>
        <authorList>
            <person name="Lertwattanasakul N."/>
            <person name="Kosaka T."/>
            <person name="Hosoyama A."/>
            <person name="Suzuki Y."/>
            <person name="Rodrussamee N."/>
            <person name="Matsutani M."/>
            <person name="Murata M."/>
            <person name="Fujimoto N."/>
            <person name="Suprayogi"/>
            <person name="Tsuchikane K."/>
            <person name="Limtong S."/>
            <person name="Fujita N."/>
            <person name="Yamada M."/>
        </authorList>
    </citation>
    <scope>NUCLEOTIDE SEQUENCE [LARGE SCALE GENOMIC DNA]</scope>
    <source>
        <strain evidence="4">DMKU3-1042 / BCC 29191 / NBRC 104275</strain>
    </source>
</reference>
<sequence>MKSRGHYTYCTGKIFQKKKKRREQALGIGYIKYIGSLAHRIASVLLELEKIERNTEEHTVLIKAHESIGGRRLAMSTKKRTSSQAAAKNNQKAKKAKKALDVERKESRVPARRAKKVVKVSSKTVDYSICIPTTILDNCKNLEQITYAVYQVARSACLFNVAEIVILEAETDATPDQKKDRDQKKGSKIKFDDSDLKEEQTETESENKGQGKGHDQDKSRLSKPMLIASLLQFFVTPPYLVNSVFKKQYMKYFKYAQQLPRISSLPFMRYYAENDGRYREGLAIRMSKPGERGKSKKSFDQTKYINIGKGQNLELKGQLVPVNVRVTVDTVENKVVSPEEAYGDFVGAKASFGYHVRIAKSFADLFTKSPFPQGYTQTVWINSGDYYFDDKIKKNVKVQSKIPAIEKVVRPSQQEIEHEDPSKTGPANLLAVFGKWDTIKKSFVSCQDQFEGATGAFQFFDGELLLPGATPQGQIRTEDACMIALSLLSTY</sequence>
<comment type="similarity">
    <text evidence="1">Belongs to the class IV-like SAM-binding methyltransferase superfamily.</text>
</comment>
<feature type="region of interest" description="Disordered" evidence="2">
    <location>
        <begin position="174"/>
        <end position="219"/>
    </location>
</feature>
<dbReference type="VEuPathDB" id="FungiDB:KLMA_80184"/>
<dbReference type="GeneID" id="34718381"/>
<organism evidence="3 4">
    <name type="scientific">Kluyveromyces marxianus (strain DMKU3-1042 / BCC 29191 / NBRC 104275)</name>
    <name type="common">Yeast</name>
    <name type="synonym">Candida kefyr</name>
    <dbReference type="NCBI Taxonomy" id="1003335"/>
    <lineage>
        <taxon>Eukaryota</taxon>
        <taxon>Fungi</taxon>
        <taxon>Dikarya</taxon>
        <taxon>Ascomycota</taxon>
        <taxon>Saccharomycotina</taxon>
        <taxon>Saccharomycetes</taxon>
        <taxon>Saccharomycetales</taxon>
        <taxon>Saccharomycetaceae</taxon>
        <taxon>Kluyveromyces</taxon>
    </lineage>
</organism>
<dbReference type="RefSeq" id="XP_022678238.1">
    <property type="nucleotide sequence ID" value="XM_022821926.1"/>
</dbReference>
<dbReference type="Pfam" id="PF02598">
    <property type="entry name" value="Methyltrn_RNA_3"/>
    <property type="match status" value="1"/>
</dbReference>
<evidence type="ECO:0000313" key="3">
    <source>
        <dbReference type="EMBL" id="BAO42495.1"/>
    </source>
</evidence>
<evidence type="ECO:0000256" key="2">
    <source>
        <dbReference type="SAM" id="MobiDB-lite"/>
    </source>
</evidence>
<dbReference type="InterPro" id="IPR029026">
    <property type="entry name" value="tRNA_m1G_MTases_N"/>
</dbReference>